<keyword evidence="10" id="KW-0843">Virulence</keyword>
<accession>A6NTJ7</accession>
<dbReference type="PROSITE" id="PS50885">
    <property type="entry name" value="HAMP"/>
    <property type="match status" value="1"/>
</dbReference>
<keyword evidence="8 14" id="KW-1133">Transmembrane helix</keyword>
<dbReference type="PANTHER" id="PTHR45528">
    <property type="entry name" value="SENSOR HISTIDINE KINASE CPXA"/>
    <property type="match status" value="1"/>
</dbReference>
<sequence length="342" mass="38031">MIKRMLHSSRGIFVTCVVITNVLSGFITTFIWLNLASYLPANQQPDSPLLPMLISALVAVPISSVVSKRAAKPLQEMMKATKSISKGDYSVRVEESGEGDISELLHSFNQMTAELGSTEMMRNDFINTFSHEFKTPIVSIRGFAKRLRNENLPLEKREKYLEYIAAESERLSDLASSVLLIARYENQKLVTEQSEYDLDEQIRGCVLRMETLWSAKELTFEMDLPKLPYVNNVEMMEHVWMNLISNAIKFSHDGGQIFISAVRAADSIAVTIRDEGIGISQADIGHIFDKFYQTDTAHSSVGNGLGLPLVHRIVQLSGGTIAVKSEVGKGTEFTVTLPAAHT</sequence>
<keyword evidence="6 14" id="KW-0812">Transmembrane</keyword>
<evidence type="ECO:0000256" key="1">
    <source>
        <dbReference type="ARBA" id="ARBA00000085"/>
    </source>
</evidence>
<feature type="transmembrane region" description="Helical" evidence="14">
    <location>
        <begin position="48"/>
        <end position="67"/>
    </location>
</feature>
<evidence type="ECO:0000313" key="18">
    <source>
        <dbReference type="Proteomes" id="UP000003639"/>
    </source>
</evidence>
<evidence type="ECO:0000256" key="3">
    <source>
        <dbReference type="ARBA" id="ARBA00012438"/>
    </source>
</evidence>
<evidence type="ECO:0000256" key="2">
    <source>
        <dbReference type="ARBA" id="ARBA00004141"/>
    </source>
</evidence>
<dbReference type="InterPro" id="IPR003661">
    <property type="entry name" value="HisK_dim/P_dom"/>
</dbReference>
<dbReference type="CDD" id="cd00082">
    <property type="entry name" value="HisKA"/>
    <property type="match status" value="1"/>
</dbReference>
<protein>
    <recommendedName>
        <fullName evidence="13">Heme sensor protein HssS</fullName>
        <ecNumber evidence="3">2.7.13.3</ecNumber>
    </recommendedName>
</protein>
<evidence type="ECO:0000256" key="14">
    <source>
        <dbReference type="SAM" id="Phobius"/>
    </source>
</evidence>
<evidence type="ECO:0000256" key="8">
    <source>
        <dbReference type="ARBA" id="ARBA00022989"/>
    </source>
</evidence>
<dbReference type="SMART" id="SM00304">
    <property type="entry name" value="HAMP"/>
    <property type="match status" value="1"/>
</dbReference>
<keyword evidence="5" id="KW-0808">Transferase</keyword>
<dbReference type="SMART" id="SM00387">
    <property type="entry name" value="HATPase_c"/>
    <property type="match status" value="1"/>
</dbReference>
<dbReference type="SUPFAM" id="SSF47384">
    <property type="entry name" value="Homodimeric domain of signal transducing histidine kinase"/>
    <property type="match status" value="1"/>
</dbReference>
<evidence type="ECO:0000259" key="16">
    <source>
        <dbReference type="PROSITE" id="PS50885"/>
    </source>
</evidence>
<evidence type="ECO:0000259" key="15">
    <source>
        <dbReference type="PROSITE" id="PS50109"/>
    </source>
</evidence>
<comment type="catalytic activity">
    <reaction evidence="1">
        <text>ATP + protein L-histidine = ADP + protein N-phospho-L-histidine.</text>
        <dbReference type="EC" id="2.7.13.3"/>
    </reaction>
</comment>
<name>A6NTJ7_9FIRM</name>
<dbReference type="PANTHER" id="PTHR45528:SF11">
    <property type="entry name" value="HISTIDINE KINASE"/>
    <property type="match status" value="1"/>
</dbReference>
<dbReference type="Gene3D" id="3.30.565.10">
    <property type="entry name" value="Histidine kinase-like ATPase, C-terminal domain"/>
    <property type="match status" value="1"/>
</dbReference>
<dbReference type="PRINTS" id="PR00344">
    <property type="entry name" value="BCTRLSENSOR"/>
</dbReference>
<dbReference type="Pfam" id="PF00672">
    <property type="entry name" value="HAMP"/>
    <property type="match status" value="1"/>
</dbReference>
<dbReference type="STRING" id="411467.BACCAP_01526"/>
<dbReference type="InterPro" id="IPR003660">
    <property type="entry name" value="HAMP_dom"/>
</dbReference>
<keyword evidence="7 17" id="KW-0418">Kinase</keyword>
<comment type="function">
    <text evidence="12">Member of the two-component regulatory system HssS/HssR involved in intracellular heme homeostasis and tempering of staphylococcal virulence. HssS functions as a heme sensor histidine kinase which is autophosphorylated at a histidine residue and transfers its phosphate group to an aspartate residue of HssR. HssR/HssS activates the expression of hrtAB, an efflux pump, in response to extracellular heme, hemin, hemoglobin or blood.</text>
</comment>
<evidence type="ECO:0000256" key="4">
    <source>
        <dbReference type="ARBA" id="ARBA00022553"/>
    </source>
</evidence>
<evidence type="ECO:0000256" key="7">
    <source>
        <dbReference type="ARBA" id="ARBA00022777"/>
    </source>
</evidence>
<keyword evidence="11 14" id="KW-0472">Membrane</keyword>
<dbReference type="SUPFAM" id="SSF55874">
    <property type="entry name" value="ATPase domain of HSP90 chaperone/DNA topoisomerase II/histidine kinase"/>
    <property type="match status" value="1"/>
</dbReference>
<proteinExistence type="predicted"/>
<dbReference type="InterPro" id="IPR036890">
    <property type="entry name" value="HATPase_C_sf"/>
</dbReference>
<dbReference type="EC" id="2.7.13.3" evidence="3"/>
<dbReference type="Proteomes" id="UP000003639">
    <property type="component" value="Unassembled WGS sequence"/>
</dbReference>
<dbReference type="InterPro" id="IPR036097">
    <property type="entry name" value="HisK_dim/P_sf"/>
</dbReference>
<comment type="caution">
    <text evidence="17">The sequence shown here is derived from an EMBL/GenBank/DDBJ whole genome shotgun (WGS) entry which is preliminary data.</text>
</comment>
<dbReference type="AlphaFoldDB" id="A6NTJ7"/>
<dbReference type="CDD" id="cd00075">
    <property type="entry name" value="HATPase"/>
    <property type="match status" value="1"/>
</dbReference>
<evidence type="ECO:0000256" key="11">
    <source>
        <dbReference type="ARBA" id="ARBA00023136"/>
    </source>
</evidence>
<evidence type="ECO:0000256" key="9">
    <source>
        <dbReference type="ARBA" id="ARBA00023012"/>
    </source>
</evidence>
<dbReference type="SMART" id="SM00388">
    <property type="entry name" value="HisKA"/>
    <property type="match status" value="1"/>
</dbReference>
<dbReference type="eggNOG" id="COG2205">
    <property type="taxonomic scope" value="Bacteria"/>
</dbReference>
<reference evidence="17 18" key="1">
    <citation type="submission" date="2007-04" db="EMBL/GenBank/DDBJ databases">
        <authorList>
            <person name="Fulton L."/>
            <person name="Clifton S."/>
            <person name="Fulton B."/>
            <person name="Xu J."/>
            <person name="Minx P."/>
            <person name="Pepin K.H."/>
            <person name="Johnson M."/>
            <person name="Thiruvilangam P."/>
            <person name="Bhonagiri V."/>
            <person name="Nash W.E."/>
            <person name="Mardis E.R."/>
            <person name="Wilson R.K."/>
        </authorList>
    </citation>
    <scope>NUCLEOTIDE SEQUENCE [LARGE SCALE GENOMIC DNA]</scope>
    <source>
        <strain evidence="17 18">ATCC 29799</strain>
    </source>
</reference>
<organism evidence="17 18">
    <name type="scientific">Pseudoflavonifractor capillosus ATCC 29799</name>
    <dbReference type="NCBI Taxonomy" id="411467"/>
    <lineage>
        <taxon>Bacteria</taxon>
        <taxon>Bacillati</taxon>
        <taxon>Bacillota</taxon>
        <taxon>Clostridia</taxon>
        <taxon>Eubacteriales</taxon>
        <taxon>Oscillospiraceae</taxon>
        <taxon>Pseudoflavonifractor</taxon>
    </lineage>
</organism>
<gene>
    <name evidence="17" type="ORF">BACCAP_01526</name>
</gene>
<dbReference type="RefSeq" id="WP_006572074.1">
    <property type="nucleotide sequence ID" value="NZ_AAXG02000010.1"/>
</dbReference>
<reference evidence="17 18" key="2">
    <citation type="submission" date="2007-06" db="EMBL/GenBank/DDBJ databases">
        <title>Draft genome sequence of Pseudoflavonifractor capillosus ATCC 29799.</title>
        <authorList>
            <person name="Sudarsanam P."/>
            <person name="Ley R."/>
            <person name="Guruge J."/>
            <person name="Turnbaugh P.J."/>
            <person name="Mahowald M."/>
            <person name="Liep D."/>
            <person name="Gordon J."/>
        </authorList>
    </citation>
    <scope>NUCLEOTIDE SEQUENCE [LARGE SCALE GENOMIC DNA]</scope>
    <source>
        <strain evidence="17 18">ATCC 29799</strain>
    </source>
</reference>
<dbReference type="Pfam" id="PF00512">
    <property type="entry name" value="HisKA"/>
    <property type="match status" value="1"/>
</dbReference>
<dbReference type="OrthoDB" id="9813151at2"/>
<dbReference type="Gene3D" id="1.10.287.130">
    <property type="match status" value="1"/>
</dbReference>
<dbReference type="CDD" id="cd06225">
    <property type="entry name" value="HAMP"/>
    <property type="match status" value="1"/>
</dbReference>
<comment type="subcellular location">
    <subcellularLocation>
        <location evidence="2">Membrane</location>
        <topology evidence="2">Multi-pass membrane protein</topology>
    </subcellularLocation>
</comment>
<dbReference type="PROSITE" id="PS50109">
    <property type="entry name" value="HIS_KIN"/>
    <property type="match status" value="1"/>
</dbReference>
<dbReference type="InterPro" id="IPR050398">
    <property type="entry name" value="HssS/ArlS-like"/>
</dbReference>
<evidence type="ECO:0000256" key="6">
    <source>
        <dbReference type="ARBA" id="ARBA00022692"/>
    </source>
</evidence>
<dbReference type="InterPro" id="IPR005467">
    <property type="entry name" value="His_kinase_dom"/>
</dbReference>
<dbReference type="SUPFAM" id="SSF158472">
    <property type="entry name" value="HAMP domain-like"/>
    <property type="match status" value="1"/>
</dbReference>
<dbReference type="Pfam" id="PF02518">
    <property type="entry name" value="HATPase_c"/>
    <property type="match status" value="1"/>
</dbReference>
<feature type="domain" description="HAMP" evidence="16">
    <location>
        <begin position="68"/>
        <end position="120"/>
    </location>
</feature>
<keyword evidence="18" id="KW-1185">Reference proteome</keyword>
<evidence type="ECO:0000256" key="13">
    <source>
        <dbReference type="ARBA" id="ARBA00040841"/>
    </source>
</evidence>
<dbReference type="GO" id="GO:0000155">
    <property type="term" value="F:phosphorelay sensor kinase activity"/>
    <property type="evidence" value="ECO:0007669"/>
    <property type="project" value="InterPro"/>
</dbReference>
<dbReference type="GO" id="GO:0005886">
    <property type="term" value="C:plasma membrane"/>
    <property type="evidence" value="ECO:0007669"/>
    <property type="project" value="TreeGrafter"/>
</dbReference>
<dbReference type="EMBL" id="AAXG02000010">
    <property type="protein sequence ID" value="EDN00760.1"/>
    <property type="molecule type" value="Genomic_DNA"/>
</dbReference>
<evidence type="ECO:0000313" key="17">
    <source>
        <dbReference type="EMBL" id="EDN00760.1"/>
    </source>
</evidence>
<dbReference type="Gene3D" id="6.10.340.10">
    <property type="match status" value="1"/>
</dbReference>
<evidence type="ECO:0000256" key="5">
    <source>
        <dbReference type="ARBA" id="ARBA00022679"/>
    </source>
</evidence>
<evidence type="ECO:0000256" key="10">
    <source>
        <dbReference type="ARBA" id="ARBA00023026"/>
    </source>
</evidence>
<dbReference type="FunFam" id="3.30.565.10:FF:000006">
    <property type="entry name" value="Sensor histidine kinase WalK"/>
    <property type="match status" value="1"/>
</dbReference>
<evidence type="ECO:0000256" key="12">
    <source>
        <dbReference type="ARBA" id="ARBA00037219"/>
    </source>
</evidence>
<keyword evidence="9" id="KW-0902">Two-component regulatory system</keyword>
<feature type="domain" description="Histidine kinase" evidence="15">
    <location>
        <begin position="128"/>
        <end position="341"/>
    </location>
</feature>
<feature type="transmembrane region" description="Helical" evidence="14">
    <location>
        <begin position="12"/>
        <end position="36"/>
    </location>
</feature>
<keyword evidence="4" id="KW-0597">Phosphoprotein</keyword>
<dbReference type="InterPro" id="IPR003594">
    <property type="entry name" value="HATPase_dom"/>
</dbReference>
<dbReference type="InterPro" id="IPR004358">
    <property type="entry name" value="Sig_transdc_His_kin-like_C"/>
</dbReference>